<evidence type="ECO:0000256" key="8">
    <source>
        <dbReference type="SAM" id="Phobius"/>
    </source>
</evidence>
<protein>
    <submittedName>
        <fullName evidence="10">Ion channel</fullName>
    </submittedName>
</protein>
<reference evidence="10 11" key="1">
    <citation type="submission" date="2017-12" db="EMBL/GenBank/DDBJ databases">
        <title>Genomic Encyclopedia of Type Strains, Phase III (KMG-III): the genomes of soil and plant-associated and newly described type strains.</title>
        <authorList>
            <person name="Whitman W."/>
        </authorList>
    </citation>
    <scope>NUCLEOTIDE SEQUENCE [LARGE SCALE GENOMIC DNA]</scope>
    <source>
        <strain evidence="10 11">LP43</strain>
    </source>
</reference>
<dbReference type="EMBL" id="PJMU01000004">
    <property type="protein sequence ID" value="PKV62625.1"/>
    <property type="molecule type" value="Genomic_DNA"/>
</dbReference>
<evidence type="ECO:0000256" key="2">
    <source>
        <dbReference type="ARBA" id="ARBA00022448"/>
    </source>
</evidence>
<dbReference type="OrthoDB" id="9799090at2"/>
<dbReference type="PANTHER" id="PTHR11537:SF254">
    <property type="entry name" value="POTASSIUM VOLTAGE-GATED CHANNEL PROTEIN SHAB"/>
    <property type="match status" value="1"/>
</dbReference>
<dbReference type="InterPro" id="IPR028325">
    <property type="entry name" value="VG_K_chnl"/>
</dbReference>
<sequence>MTKKKPNFYAWSYFILIPSFAFIYFLLPSDSFKGDLSMDNIITCLYYSTVTITTLGYGDISSLTITAQILVMSETILGVITIGLFLNSLSIQQANELTEQEKEKEKQERFKTECEKILRHSKIIEQNLQFYLTYTYDITTPVANRNNENVINEDFSFNDMKDLFLSSFRMTDDFNEPAVSYYFKHLKSLENSIKELILDINFSYWPNLEIECIKFLENCRKYDFSSSILSQPKVNVGDQKGSVYGSKMIENHSGEVEFRRSNMINQYIALYKLIKVNFKFIKIFQSQIEEIKLLPILKK</sequence>
<keyword evidence="3 8" id="KW-0812">Transmembrane</keyword>
<dbReference type="Proteomes" id="UP000233782">
    <property type="component" value="Unassembled WGS sequence"/>
</dbReference>
<dbReference type="SUPFAM" id="SSF81324">
    <property type="entry name" value="Voltage-gated potassium channels"/>
    <property type="match status" value="1"/>
</dbReference>
<dbReference type="GO" id="GO:0005249">
    <property type="term" value="F:voltage-gated potassium channel activity"/>
    <property type="evidence" value="ECO:0007669"/>
    <property type="project" value="InterPro"/>
</dbReference>
<comment type="caution">
    <text evidence="10">The sequence shown here is derived from an EMBL/GenBank/DDBJ whole genome shotgun (WGS) entry which is preliminary data.</text>
</comment>
<comment type="subcellular location">
    <subcellularLocation>
        <location evidence="1">Membrane</location>
        <topology evidence="1">Multi-pass membrane protein</topology>
    </subcellularLocation>
</comment>
<dbReference type="RefSeq" id="WP_101446797.1">
    <property type="nucleotide sequence ID" value="NZ_PJMU01000004.1"/>
</dbReference>
<dbReference type="GO" id="GO:0008076">
    <property type="term" value="C:voltage-gated potassium channel complex"/>
    <property type="evidence" value="ECO:0007669"/>
    <property type="project" value="InterPro"/>
</dbReference>
<keyword evidence="11" id="KW-1185">Reference proteome</keyword>
<evidence type="ECO:0000256" key="1">
    <source>
        <dbReference type="ARBA" id="ARBA00004141"/>
    </source>
</evidence>
<feature type="transmembrane region" description="Helical" evidence="8">
    <location>
        <begin position="65"/>
        <end position="86"/>
    </location>
</feature>
<feature type="transmembrane region" description="Helical" evidence="8">
    <location>
        <begin position="7"/>
        <end position="27"/>
    </location>
</feature>
<accession>A0A2N3U7B6</accession>
<dbReference type="InterPro" id="IPR013099">
    <property type="entry name" value="K_chnl_dom"/>
</dbReference>
<keyword evidence="5" id="KW-0406">Ion transport</keyword>
<evidence type="ECO:0000256" key="5">
    <source>
        <dbReference type="ARBA" id="ARBA00023065"/>
    </source>
</evidence>
<organism evidence="10 11">
    <name type="scientific">Pontibacter ramchanderi</name>
    <dbReference type="NCBI Taxonomy" id="1179743"/>
    <lineage>
        <taxon>Bacteria</taxon>
        <taxon>Pseudomonadati</taxon>
        <taxon>Bacteroidota</taxon>
        <taxon>Cytophagia</taxon>
        <taxon>Cytophagales</taxon>
        <taxon>Hymenobacteraceae</taxon>
        <taxon>Pontibacter</taxon>
    </lineage>
</organism>
<evidence type="ECO:0000256" key="4">
    <source>
        <dbReference type="ARBA" id="ARBA00022989"/>
    </source>
</evidence>
<proteinExistence type="predicted"/>
<dbReference type="Gene3D" id="1.10.287.70">
    <property type="match status" value="1"/>
</dbReference>
<evidence type="ECO:0000256" key="6">
    <source>
        <dbReference type="ARBA" id="ARBA00023136"/>
    </source>
</evidence>
<dbReference type="Pfam" id="PF07885">
    <property type="entry name" value="Ion_trans_2"/>
    <property type="match status" value="1"/>
</dbReference>
<name>A0A2N3U7B6_9BACT</name>
<evidence type="ECO:0000256" key="7">
    <source>
        <dbReference type="ARBA" id="ARBA00023303"/>
    </source>
</evidence>
<gene>
    <name evidence="10" type="ORF">BD749_3506</name>
</gene>
<dbReference type="PANTHER" id="PTHR11537">
    <property type="entry name" value="VOLTAGE-GATED POTASSIUM CHANNEL"/>
    <property type="match status" value="1"/>
</dbReference>
<dbReference type="GO" id="GO:0001508">
    <property type="term" value="P:action potential"/>
    <property type="evidence" value="ECO:0007669"/>
    <property type="project" value="TreeGrafter"/>
</dbReference>
<feature type="domain" description="Potassium channel" evidence="9">
    <location>
        <begin position="15"/>
        <end position="90"/>
    </location>
</feature>
<dbReference type="AlphaFoldDB" id="A0A2N3U7B6"/>
<keyword evidence="6 8" id="KW-0472">Membrane</keyword>
<evidence type="ECO:0000259" key="9">
    <source>
        <dbReference type="Pfam" id="PF07885"/>
    </source>
</evidence>
<keyword evidence="7" id="KW-0407">Ion channel</keyword>
<keyword evidence="2" id="KW-0813">Transport</keyword>
<evidence type="ECO:0000313" key="11">
    <source>
        <dbReference type="Proteomes" id="UP000233782"/>
    </source>
</evidence>
<keyword evidence="4 8" id="KW-1133">Transmembrane helix</keyword>
<evidence type="ECO:0000256" key="3">
    <source>
        <dbReference type="ARBA" id="ARBA00022692"/>
    </source>
</evidence>
<evidence type="ECO:0000313" key="10">
    <source>
        <dbReference type="EMBL" id="PKV62625.1"/>
    </source>
</evidence>